<dbReference type="AlphaFoldDB" id="I8QY53"/>
<dbReference type="EMBL" id="CM001486">
    <property type="protein sequence ID" value="EIV99942.1"/>
    <property type="molecule type" value="Genomic_DNA"/>
</dbReference>
<protein>
    <submittedName>
        <fullName evidence="1">Uncharacterized protein</fullName>
    </submittedName>
</protein>
<evidence type="ECO:0000313" key="2">
    <source>
        <dbReference type="Proteomes" id="UP000005110"/>
    </source>
</evidence>
<accession>I8QY53</accession>
<dbReference type="RefSeq" id="WP_006569676.1">
    <property type="nucleotide sequence ID" value="NZ_CM001486.1"/>
</dbReference>
<name>I8QY53_9THEO</name>
<dbReference type="HOGENOM" id="CLU_2902860_0_0_9"/>
<proteinExistence type="predicted"/>
<reference evidence="1 2" key="1">
    <citation type="submission" date="2012-02" db="EMBL/GenBank/DDBJ databases">
        <title>Improved High-Quality Draft sequence of Thermoanaerobacter siderophilus SR4.</title>
        <authorList>
            <consortium name="US DOE Joint Genome Institute"/>
            <person name="Lucas S."/>
            <person name="Han J."/>
            <person name="Lapidus A."/>
            <person name="Cheng J.-F."/>
            <person name="Goodwin L."/>
            <person name="Pitluck S."/>
            <person name="Peters L."/>
            <person name="Detter J.C."/>
            <person name="Han C."/>
            <person name="Tapia R."/>
            <person name="Land M."/>
            <person name="Hauser L."/>
            <person name="Kyrpides N."/>
            <person name="Ivanova N."/>
            <person name="Pagani I."/>
            <person name="Hemme C."/>
            <person name="Woyke T."/>
        </authorList>
    </citation>
    <scope>NUCLEOTIDE SEQUENCE [LARGE SCALE GENOMIC DNA]</scope>
    <source>
        <strain evidence="1 2">SR4</strain>
    </source>
</reference>
<dbReference type="Proteomes" id="UP000005110">
    <property type="component" value="Chromosome"/>
</dbReference>
<evidence type="ECO:0000313" key="1">
    <source>
        <dbReference type="EMBL" id="EIV99942.1"/>
    </source>
</evidence>
<keyword evidence="2" id="KW-1185">Reference proteome</keyword>
<dbReference type="PATRIC" id="fig|880478.3.peg.2140"/>
<gene>
    <name evidence="1" type="ORF">ThesiDRAFT1_0960</name>
</gene>
<organism evidence="1 2">
    <name type="scientific">Thermoanaerobacter siderophilus SR4</name>
    <dbReference type="NCBI Taxonomy" id="880478"/>
    <lineage>
        <taxon>Bacteria</taxon>
        <taxon>Bacillati</taxon>
        <taxon>Bacillota</taxon>
        <taxon>Clostridia</taxon>
        <taxon>Thermoanaerobacterales</taxon>
        <taxon>Thermoanaerobacteraceae</taxon>
        <taxon>Thermoanaerobacter</taxon>
    </lineage>
</organism>
<sequence length="62" mass="7544">MAEKKELDYKSVWELMKQMVDYYTEEKKYLTRREIKYIIRVCENKDVKVIPIKDENQGGARV</sequence>